<dbReference type="PANTHER" id="PTHR12424">
    <property type="entry name" value="TWEETY-RELATED"/>
    <property type="match status" value="1"/>
</dbReference>
<dbReference type="Proteomes" id="UP001228049">
    <property type="component" value="Unassembled WGS sequence"/>
</dbReference>
<evidence type="ECO:0000256" key="12">
    <source>
        <dbReference type="ARBA" id="ARBA00023180"/>
    </source>
</evidence>
<evidence type="ECO:0000256" key="1">
    <source>
        <dbReference type="ARBA" id="ARBA00004651"/>
    </source>
</evidence>
<dbReference type="GO" id="GO:0005229">
    <property type="term" value="F:intracellularly calcium-gated chloride channel activity"/>
    <property type="evidence" value="ECO:0007669"/>
    <property type="project" value="TreeGrafter"/>
</dbReference>
<evidence type="ECO:0000313" key="18">
    <source>
        <dbReference type="EMBL" id="KAK1881042.1"/>
    </source>
</evidence>
<feature type="transmembrane region" description="Helical" evidence="17">
    <location>
        <begin position="316"/>
        <end position="338"/>
    </location>
</feature>
<evidence type="ECO:0000256" key="8">
    <source>
        <dbReference type="ARBA" id="ARBA00022989"/>
    </source>
</evidence>
<keyword evidence="8 17" id="KW-1133">Transmembrane helix</keyword>
<name>A0AAD9BDB7_DISEL</name>
<keyword evidence="11 17" id="KW-0869">Chloride channel</keyword>
<keyword evidence="15 17" id="KW-0407">Ion channel</keyword>
<keyword evidence="9 17" id="KW-0406">Ion transport</keyword>
<comment type="function">
    <text evidence="17">Probable chloride channel.</text>
</comment>
<evidence type="ECO:0000256" key="3">
    <source>
        <dbReference type="ARBA" id="ARBA00009849"/>
    </source>
</evidence>
<dbReference type="InterPro" id="IPR006990">
    <property type="entry name" value="Tweety"/>
</dbReference>
<dbReference type="GO" id="GO:1990904">
    <property type="term" value="C:ribonucleoprotein complex"/>
    <property type="evidence" value="ECO:0007669"/>
    <property type="project" value="UniProtKB-KW"/>
</dbReference>
<dbReference type="AlphaFoldDB" id="A0AAD9BDB7"/>
<evidence type="ECO:0000256" key="14">
    <source>
        <dbReference type="ARBA" id="ARBA00023274"/>
    </source>
</evidence>
<dbReference type="InterPro" id="IPR002675">
    <property type="entry name" value="Ribosomal_eL38"/>
</dbReference>
<dbReference type="GO" id="GO:0003735">
    <property type="term" value="F:structural constituent of ribosome"/>
    <property type="evidence" value="ECO:0007669"/>
    <property type="project" value="InterPro"/>
</dbReference>
<feature type="transmembrane region" description="Helical" evidence="17">
    <location>
        <begin position="344"/>
        <end position="372"/>
    </location>
</feature>
<keyword evidence="4 17" id="KW-0813">Transport</keyword>
<keyword evidence="13 17" id="KW-0868">Chloride</keyword>
<feature type="non-terminal residue" evidence="18">
    <location>
        <position position="1"/>
    </location>
</feature>
<keyword evidence="6 17" id="KW-0812">Transmembrane</keyword>
<keyword evidence="10 17" id="KW-0472">Membrane</keyword>
<comment type="similarity">
    <text evidence="2 16">Belongs to the eukaryotic ribosomal protein eL38 family.</text>
</comment>
<evidence type="ECO:0000256" key="10">
    <source>
        <dbReference type="ARBA" id="ARBA00023136"/>
    </source>
</evidence>
<comment type="similarity">
    <text evidence="3 17">Belongs to the tweety family.</text>
</comment>
<dbReference type="Pfam" id="PF04906">
    <property type="entry name" value="Tweety"/>
    <property type="match status" value="2"/>
</dbReference>
<dbReference type="GO" id="GO:0005886">
    <property type="term" value="C:plasma membrane"/>
    <property type="evidence" value="ECO:0007669"/>
    <property type="project" value="UniProtKB-SubCell"/>
</dbReference>
<reference evidence="18" key="1">
    <citation type="submission" date="2023-04" db="EMBL/GenBank/DDBJ databases">
        <title>Chromosome-level genome of Chaenocephalus aceratus.</title>
        <authorList>
            <person name="Park H."/>
        </authorList>
    </citation>
    <scope>NUCLEOTIDE SEQUENCE</scope>
    <source>
        <strain evidence="18">DE</strain>
        <tissue evidence="18">Muscle</tissue>
    </source>
</reference>
<evidence type="ECO:0000256" key="2">
    <source>
        <dbReference type="ARBA" id="ARBA00007803"/>
    </source>
</evidence>
<keyword evidence="5" id="KW-1003">Cell membrane</keyword>
<evidence type="ECO:0000256" key="15">
    <source>
        <dbReference type="ARBA" id="ARBA00023303"/>
    </source>
</evidence>
<dbReference type="GO" id="GO:0005840">
    <property type="term" value="C:ribosome"/>
    <property type="evidence" value="ECO:0007669"/>
    <property type="project" value="UniProtKB-KW"/>
</dbReference>
<keyword evidence="12" id="KW-0325">Glycoprotein</keyword>
<dbReference type="Gene3D" id="3.30.720.90">
    <property type="match status" value="1"/>
</dbReference>
<feature type="transmembrane region" description="Helical" evidence="17">
    <location>
        <begin position="151"/>
        <end position="178"/>
    </location>
</feature>
<keyword evidence="14 16" id="KW-0687">Ribonucleoprotein</keyword>
<evidence type="ECO:0000256" key="6">
    <source>
        <dbReference type="ARBA" id="ARBA00022692"/>
    </source>
</evidence>
<dbReference type="InterPro" id="IPR038464">
    <property type="entry name" value="Ribosomal_eL38_sf"/>
</dbReference>
<evidence type="ECO:0000256" key="9">
    <source>
        <dbReference type="ARBA" id="ARBA00023065"/>
    </source>
</evidence>
<feature type="transmembrane region" description="Helical" evidence="17">
    <location>
        <begin position="209"/>
        <end position="230"/>
    </location>
</feature>
<evidence type="ECO:0000256" key="7">
    <source>
        <dbReference type="ARBA" id="ARBA00022980"/>
    </source>
</evidence>
<protein>
    <recommendedName>
        <fullName evidence="17">Protein tweety homolog</fullName>
    </recommendedName>
</protein>
<dbReference type="Pfam" id="PF01781">
    <property type="entry name" value="Ribosomal_L38e"/>
    <property type="match status" value="1"/>
</dbReference>
<dbReference type="EMBL" id="JASDAP010000024">
    <property type="protein sequence ID" value="KAK1881042.1"/>
    <property type="molecule type" value="Genomic_DNA"/>
</dbReference>
<sequence>MPRKIEEIKDFLLTARRKDAKSVKIKKNKDNVKFKVRCSRYLYTLVITDKEKAEKLKQSLPPGMSSARVDYIAPWWTYWLHNFPHINLRFQPIDNSFQPEEENYQQSLIFLACVAAAGLGLNLLCLAIYLSCLCCCHKDEEEESKKPNSCCVTWSAVTAGLFTCIPTGMGIAVGVGFYGNSETNDGVYQLTYSLYNANHTLGGVDSLEWVSALAFMLGIPTPATVLLYLFTSRLLSSPALQVTGTMGSMKSGLHQHLARLDEIFATRGDYVQTLQFMQQMADNVIKQLLGLPDWEEAKVDLASIADQTARVEYYRWLTYLLILILDLIICLLACLGLAKQSRWLLTTMMVFGVLTLVLSWTSLGAVLATAVGTSDFCVSPDKFLLSQTKGVIGTDIVHYYLYCNQTLSNPFQQ</sequence>
<evidence type="ECO:0000256" key="11">
    <source>
        <dbReference type="ARBA" id="ARBA00023173"/>
    </source>
</evidence>
<organism evidence="18 19">
    <name type="scientific">Dissostichus eleginoides</name>
    <name type="common">Patagonian toothfish</name>
    <name type="synonym">Dissostichus amissus</name>
    <dbReference type="NCBI Taxonomy" id="100907"/>
    <lineage>
        <taxon>Eukaryota</taxon>
        <taxon>Metazoa</taxon>
        <taxon>Chordata</taxon>
        <taxon>Craniata</taxon>
        <taxon>Vertebrata</taxon>
        <taxon>Euteleostomi</taxon>
        <taxon>Actinopterygii</taxon>
        <taxon>Neopterygii</taxon>
        <taxon>Teleostei</taxon>
        <taxon>Neoteleostei</taxon>
        <taxon>Acanthomorphata</taxon>
        <taxon>Eupercaria</taxon>
        <taxon>Perciformes</taxon>
        <taxon>Notothenioidei</taxon>
        <taxon>Nototheniidae</taxon>
        <taxon>Dissostichus</taxon>
    </lineage>
</organism>
<evidence type="ECO:0000256" key="13">
    <source>
        <dbReference type="ARBA" id="ARBA00023214"/>
    </source>
</evidence>
<feature type="transmembrane region" description="Helical" evidence="17">
    <location>
        <begin position="108"/>
        <end position="130"/>
    </location>
</feature>
<gene>
    <name evidence="18" type="ORF">KUDE01_024210</name>
</gene>
<proteinExistence type="inferred from homology"/>
<evidence type="ECO:0000313" key="19">
    <source>
        <dbReference type="Proteomes" id="UP001228049"/>
    </source>
</evidence>
<keyword evidence="19" id="KW-1185">Reference proteome</keyword>
<keyword evidence="7 16" id="KW-0689">Ribosomal protein</keyword>
<dbReference type="FunFam" id="3.30.720.90:FF:000001">
    <property type="entry name" value="60S ribosomal protein L38"/>
    <property type="match status" value="1"/>
</dbReference>
<comment type="subcellular location">
    <subcellularLocation>
        <location evidence="1 17">Cell membrane</location>
        <topology evidence="1 17">Multi-pass membrane protein</topology>
    </subcellularLocation>
</comment>
<evidence type="ECO:0000256" key="16">
    <source>
        <dbReference type="RuleBase" id="RU003445"/>
    </source>
</evidence>
<dbReference type="GO" id="GO:0034707">
    <property type="term" value="C:chloride channel complex"/>
    <property type="evidence" value="ECO:0007669"/>
    <property type="project" value="UniProtKB-UniRule"/>
</dbReference>
<accession>A0AAD9BDB7</accession>
<dbReference type="PANTHER" id="PTHR12424:SF6">
    <property type="entry name" value="PROTEIN TWEETY HOMOLOG 2"/>
    <property type="match status" value="1"/>
</dbReference>
<dbReference type="GO" id="GO:0072320">
    <property type="term" value="F:volume-sensitive chloride channel activity"/>
    <property type="evidence" value="ECO:0007669"/>
    <property type="project" value="TreeGrafter"/>
</dbReference>
<dbReference type="GO" id="GO:0006412">
    <property type="term" value="P:translation"/>
    <property type="evidence" value="ECO:0007669"/>
    <property type="project" value="InterPro"/>
</dbReference>
<comment type="caution">
    <text evidence="18">The sequence shown here is derived from an EMBL/GenBank/DDBJ whole genome shotgun (WGS) entry which is preliminary data.</text>
</comment>
<evidence type="ECO:0000256" key="4">
    <source>
        <dbReference type="ARBA" id="ARBA00022448"/>
    </source>
</evidence>
<evidence type="ECO:0000256" key="17">
    <source>
        <dbReference type="RuleBase" id="RU361114"/>
    </source>
</evidence>
<evidence type="ECO:0000256" key="5">
    <source>
        <dbReference type="ARBA" id="ARBA00022475"/>
    </source>
</evidence>